<dbReference type="OrthoDB" id="2527924at2759"/>
<feature type="compositionally biased region" description="Polar residues" evidence="1">
    <location>
        <begin position="311"/>
        <end position="320"/>
    </location>
</feature>
<evidence type="ECO:0000313" key="3">
    <source>
        <dbReference type="Proteomes" id="UP000311382"/>
    </source>
</evidence>
<feature type="compositionally biased region" description="Pro residues" evidence="1">
    <location>
        <begin position="332"/>
        <end position="345"/>
    </location>
</feature>
<accession>A0A5C5FNP9</accession>
<dbReference type="AlphaFoldDB" id="A0A5C5FNP9"/>
<organism evidence="2 3">
    <name type="scientific">Rhodotorula diobovata</name>
    <dbReference type="NCBI Taxonomy" id="5288"/>
    <lineage>
        <taxon>Eukaryota</taxon>
        <taxon>Fungi</taxon>
        <taxon>Dikarya</taxon>
        <taxon>Basidiomycota</taxon>
        <taxon>Pucciniomycotina</taxon>
        <taxon>Microbotryomycetes</taxon>
        <taxon>Sporidiobolales</taxon>
        <taxon>Sporidiobolaceae</taxon>
        <taxon>Rhodotorula</taxon>
    </lineage>
</organism>
<feature type="compositionally biased region" description="Polar residues" evidence="1">
    <location>
        <begin position="168"/>
        <end position="178"/>
    </location>
</feature>
<feature type="compositionally biased region" description="Low complexity" evidence="1">
    <location>
        <begin position="321"/>
        <end position="331"/>
    </location>
</feature>
<gene>
    <name evidence="2" type="ORF">DMC30DRAFT_104444</name>
</gene>
<dbReference type="Proteomes" id="UP000311382">
    <property type="component" value="Unassembled WGS sequence"/>
</dbReference>
<sequence length="480" mass="50167">MFPEWTYSTTCRALPPAESSLSLAASSSSTSSPDSLLASTTPTVHLRVTADSQELDSLALSRSAVVREVHDWLDRNKASIAVDKLGQSEVSDEGITIPLHAFSRSSHASLLSLPPQAEHDSDDREGEVLDPPRLASLTLSLDFHSSGTARPRKKPRRAPSLTPPDSPVRSSQPQTQPVPGITLASQLLSPVALHFTLASLLDAALTRFVKKLVVAFPLCFNARWIDVSCLDATASRPGWLIAHARPQRVTSDLPAQHSIASSLVRILRLDGASTVDSDADCEGKGGKATLLSRRLTTHLAALYPTRCNPTPATDSAALSTAPSIDPALLSPPASPSPTPPTPQPDAVPALETALLLLATRGTAPDAWVPARAAGEETAEGGGKGKGKGKSRGRGAGVRGASTARRKGRAGEDAEMLLDEGDTLPDVDSPPLDSSDAPAPSRRGSPPALPFSDPEDVDAAMASEGGQAGEGAWDEMAWLAD</sequence>
<keyword evidence="3" id="KW-1185">Reference proteome</keyword>
<feature type="region of interest" description="Disordered" evidence="1">
    <location>
        <begin position="145"/>
        <end position="178"/>
    </location>
</feature>
<dbReference type="EMBL" id="SOZI01000192">
    <property type="protein sequence ID" value="TNY17564.1"/>
    <property type="molecule type" value="Genomic_DNA"/>
</dbReference>
<proteinExistence type="predicted"/>
<reference evidence="2 3" key="1">
    <citation type="submission" date="2019-03" db="EMBL/GenBank/DDBJ databases">
        <title>Rhodosporidium diobovatum UCD-FST 08-225 genome sequencing, assembly, and annotation.</title>
        <authorList>
            <person name="Fakankun I.U."/>
            <person name="Fristensky B."/>
            <person name="Levin D.B."/>
        </authorList>
    </citation>
    <scope>NUCLEOTIDE SEQUENCE [LARGE SCALE GENOMIC DNA]</scope>
    <source>
        <strain evidence="2 3">UCD-FST 08-225</strain>
    </source>
</reference>
<evidence type="ECO:0000313" key="2">
    <source>
        <dbReference type="EMBL" id="TNY17564.1"/>
    </source>
</evidence>
<feature type="region of interest" description="Disordered" evidence="1">
    <location>
        <begin position="372"/>
        <end position="480"/>
    </location>
</feature>
<comment type="caution">
    <text evidence="2">The sequence shown here is derived from an EMBL/GenBank/DDBJ whole genome shotgun (WGS) entry which is preliminary data.</text>
</comment>
<evidence type="ECO:0000256" key="1">
    <source>
        <dbReference type="SAM" id="MobiDB-lite"/>
    </source>
</evidence>
<feature type="compositionally biased region" description="Acidic residues" evidence="1">
    <location>
        <begin position="412"/>
        <end position="424"/>
    </location>
</feature>
<feature type="compositionally biased region" description="Low complexity" evidence="1">
    <location>
        <begin position="425"/>
        <end position="445"/>
    </location>
</feature>
<feature type="region of interest" description="Disordered" evidence="1">
    <location>
        <begin position="311"/>
        <end position="346"/>
    </location>
</feature>
<name>A0A5C5FNP9_9BASI</name>
<protein>
    <submittedName>
        <fullName evidence="2">Uncharacterized protein</fullName>
    </submittedName>
</protein>